<evidence type="ECO:0000256" key="7">
    <source>
        <dbReference type="ARBA" id="ARBA00022840"/>
    </source>
</evidence>
<dbReference type="CDD" id="cd02196">
    <property type="entry name" value="PurM"/>
    <property type="match status" value="1"/>
</dbReference>
<dbReference type="GO" id="GO:0005524">
    <property type="term" value="F:ATP binding"/>
    <property type="evidence" value="ECO:0007669"/>
    <property type="project" value="UniProtKB-KW"/>
</dbReference>
<accession>A0AB34QU38</accession>
<feature type="domain" description="PurM-like N-terminal" evidence="13">
    <location>
        <begin position="78"/>
        <end position="183"/>
    </location>
</feature>
<evidence type="ECO:0000313" key="15">
    <source>
        <dbReference type="EMBL" id="KIL13641.1"/>
    </source>
</evidence>
<dbReference type="SUPFAM" id="SSF55326">
    <property type="entry name" value="PurM N-terminal domain-like"/>
    <property type="match status" value="1"/>
</dbReference>
<evidence type="ECO:0000256" key="12">
    <source>
        <dbReference type="HAMAP-Rule" id="MF_00741"/>
    </source>
</evidence>
<dbReference type="Gene3D" id="3.30.1330.10">
    <property type="entry name" value="PurM-like, N-terminal domain"/>
    <property type="match status" value="1"/>
</dbReference>
<dbReference type="PANTHER" id="PTHR10520:SF12">
    <property type="entry name" value="TRIFUNCTIONAL PURINE BIOSYNTHETIC PROTEIN ADENOSINE-3"/>
    <property type="match status" value="1"/>
</dbReference>
<comment type="caution">
    <text evidence="15">The sequence shown here is derived from an EMBL/GenBank/DDBJ whole genome shotgun (WGS) entry which is preliminary data.</text>
</comment>
<dbReference type="InterPro" id="IPR036676">
    <property type="entry name" value="PurM-like_C_sf"/>
</dbReference>
<dbReference type="Pfam" id="PF00586">
    <property type="entry name" value="AIRS"/>
    <property type="match status" value="1"/>
</dbReference>
<dbReference type="FunFam" id="3.30.1330.10:FF:000001">
    <property type="entry name" value="Phosphoribosylformylglycinamidine cyclo-ligase"/>
    <property type="match status" value="1"/>
</dbReference>
<dbReference type="GO" id="GO:0005829">
    <property type="term" value="C:cytosol"/>
    <property type="evidence" value="ECO:0007669"/>
    <property type="project" value="TreeGrafter"/>
</dbReference>
<dbReference type="Gene3D" id="3.90.650.10">
    <property type="entry name" value="PurM-like C-terminal domain"/>
    <property type="match status" value="1"/>
</dbReference>
<dbReference type="InterPro" id="IPR004733">
    <property type="entry name" value="PurM_cligase"/>
</dbReference>
<protein>
    <recommendedName>
        <fullName evidence="4 12">Phosphoribosylformylglycinamidine cyclo-ligase</fullName>
        <ecNumber evidence="3 12">6.3.3.1</ecNumber>
    </recommendedName>
    <alternativeName>
        <fullName evidence="9 12">AIR synthase</fullName>
    </alternativeName>
    <alternativeName>
        <fullName evidence="10 12">AIRS</fullName>
    </alternativeName>
    <alternativeName>
        <fullName evidence="8 12">Phosphoribosyl-aminoimidazole synthetase</fullName>
    </alternativeName>
</protein>
<dbReference type="EMBL" id="JXCL01000038">
    <property type="protein sequence ID" value="KIL13641.1"/>
    <property type="molecule type" value="Genomic_DNA"/>
</dbReference>
<evidence type="ECO:0000256" key="3">
    <source>
        <dbReference type="ARBA" id="ARBA00013047"/>
    </source>
</evidence>
<dbReference type="InterPro" id="IPR016188">
    <property type="entry name" value="PurM-like_N"/>
</dbReference>
<dbReference type="FunFam" id="3.90.650.10:FF:000001">
    <property type="entry name" value="Phosphoribosylformylglycinamidine cyclo-ligase"/>
    <property type="match status" value="1"/>
</dbReference>
<dbReference type="EC" id="6.3.3.1" evidence="3 12"/>
<dbReference type="NCBIfam" id="TIGR00878">
    <property type="entry name" value="purM"/>
    <property type="match status" value="1"/>
</dbReference>
<gene>
    <name evidence="12" type="primary">purM</name>
    <name evidence="15" type="ORF">B4127_0653</name>
</gene>
<evidence type="ECO:0000259" key="14">
    <source>
        <dbReference type="Pfam" id="PF02769"/>
    </source>
</evidence>
<dbReference type="AlphaFoldDB" id="A0AB34QU38"/>
<dbReference type="Pfam" id="PF02769">
    <property type="entry name" value="AIRS_C"/>
    <property type="match status" value="1"/>
</dbReference>
<dbReference type="InterPro" id="IPR036921">
    <property type="entry name" value="PurM-like_N_sf"/>
</dbReference>
<proteinExistence type="inferred from homology"/>
<keyword evidence="12" id="KW-0658">Purine biosynthesis</keyword>
<dbReference type="HAMAP" id="MF_00741">
    <property type="entry name" value="AIRS"/>
    <property type="match status" value="1"/>
</dbReference>
<dbReference type="GO" id="GO:0004637">
    <property type="term" value="F:phosphoribosylamine-glycine ligase activity"/>
    <property type="evidence" value="ECO:0007669"/>
    <property type="project" value="TreeGrafter"/>
</dbReference>
<evidence type="ECO:0000259" key="13">
    <source>
        <dbReference type="Pfam" id="PF00586"/>
    </source>
</evidence>
<dbReference type="SUPFAM" id="SSF56042">
    <property type="entry name" value="PurM C-terminal domain-like"/>
    <property type="match status" value="1"/>
</dbReference>
<evidence type="ECO:0000256" key="1">
    <source>
        <dbReference type="ARBA" id="ARBA00004686"/>
    </source>
</evidence>
<evidence type="ECO:0000256" key="6">
    <source>
        <dbReference type="ARBA" id="ARBA00022741"/>
    </source>
</evidence>
<dbReference type="InterPro" id="IPR010918">
    <property type="entry name" value="PurM-like_C_dom"/>
</dbReference>
<comment type="subcellular location">
    <subcellularLocation>
        <location evidence="12">Cytoplasm</location>
    </subcellularLocation>
</comment>
<feature type="domain" description="PurM-like C-terminal" evidence="14">
    <location>
        <begin position="195"/>
        <end position="361"/>
    </location>
</feature>
<name>A0AB34QU38_BACPU</name>
<dbReference type="GO" id="GO:0006189">
    <property type="term" value="P:'de novo' IMP biosynthetic process"/>
    <property type="evidence" value="ECO:0007669"/>
    <property type="project" value="UniProtKB-UniRule"/>
</dbReference>
<comment type="similarity">
    <text evidence="2 12">Belongs to the AIR synthase family.</text>
</comment>
<evidence type="ECO:0000256" key="8">
    <source>
        <dbReference type="ARBA" id="ARBA00031908"/>
    </source>
</evidence>
<evidence type="ECO:0000256" key="4">
    <source>
        <dbReference type="ARBA" id="ARBA00020367"/>
    </source>
</evidence>
<dbReference type="GO" id="GO:0046084">
    <property type="term" value="P:adenine biosynthetic process"/>
    <property type="evidence" value="ECO:0007669"/>
    <property type="project" value="TreeGrafter"/>
</dbReference>
<keyword evidence="12" id="KW-0963">Cytoplasm</keyword>
<dbReference type="GO" id="GO:0004641">
    <property type="term" value="F:phosphoribosylformylglycinamidine cyclo-ligase activity"/>
    <property type="evidence" value="ECO:0007669"/>
    <property type="project" value="UniProtKB-UniRule"/>
</dbReference>
<evidence type="ECO:0000256" key="10">
    <source>
        <dbReference type="ARBA" id="ARBA00033093"/>
    </source>
</evidence>
<keyword evidence="7 12" id="KW-0067">ATP-binding</keyword>
<reference evidence="15 16" key="1">
    <citation type="submission" date="2014-12" db="EMBL/GenBank/DDBJ databases">
        <title>Draft Genome Sequences of Five Spore-Forming Food Isolates of Bacillus pumilus.</title>
        <authorList>
            <person name="de Jong A."/>
            <person name="van Heel A.J."/>
            <person name="Montalban-Lopez M."/>
            <person name="Krawczyk A.O."/>
            <person name="Berendsen E.M."/>
            <person name="Wells-Bennik M."/>
            <person name="Kuipers O.P."/>
        </authorList>
    </citation>
    <scope>NUCLEOTIDE SEQUENCE [LARGE SCALE GENOMIC DNA]</scope>
    <source>
        <strain evidence="15 16">B4127</strain>
    </source>
</reference>
<sequence length="368" mass="39344">MICCSFILPKIHGKQQLKGVNGMSEAYKNAGVDIEAGYEAVKRMKTHVERTKRVGVMGALGGFGGMFDLSELPYKKPVLVSGTDGVGTKLKLAFLMDKHDTIGVDAVAMCVNDVLAQGAEPLFFLDYLAVGKADPVKIESIVKGVADGCEQSGSALVGGETAEMPGLYTEEEYDIAGFSVGVVEKDEIVTGNSIKEGHLLIGLSSSGIHSNGYSLVRKVLLEDAGLDLHQTYEPFTRPLGEELLEPTKIYVKPVLKQVKAGKVDGMAHVTGGGFIENLPRMLPEGLGVEIDNGSWPVPPIFSFIQEKGQLKAEEMFNVFNMGIGFVLAVKEDDLVDVISELEQDGEKAFLIGRVQKGEGVTFGGGSLS</sequence>
<comment type="pathway">
    <text evidence="1 12">Purine metabolism; IMP biosynthesis via de novo pathway; 5-amino-1-(5-phospho-D-ribosyl)imidazole from N(2)-formyl-N(1)-(5-phospho-D-ribosyl)glycinamide: step 2/2.</text>
</comment>
<comment type="catalytic activity">
    <reaction evidence="11 12">
        <text>2-formamido-N(1)-(5-O-phospho-beta-D-ribosyl)acetamidine + ATP = 5-amino-1-(5-phospho-beta-D-ribosyl)imidazole + ADP + phosphate + H(+)</text>
        <dbReference type="Rhea" id="RHEA:23032"/>
        <dbReference type="ChEBI" id="CHEBI:15378"/>
        <dbReference type="ChEBI" id="CHEBI:30616"/>
        <dbReference type="ChEBI" id="CHEBI:43474"/>
        <dbReference type="ChEBI" id="CHEBI:137981"/>
        <dbReference type="ChEBI" id="CHEBI:147287"/>
        <dbReference type="ChEBI" id="CHEBI:456216"/>
        <dbReference type="EC" id="6.3.3.1"/>
    </reaction>
</comment>
<evidence type="ECO:0000256" key="2">
    <source>
        <dbReference type="ARBA" id="ARBA00010280"/>
    </source>
</evidence>
<evidence type="ECO:0000313" key="16">
    <source>
        <dbReference type="Proteomes" id="UP000031978"/>
    </source>
</evidence>
<evidence type="ECO:0000256" key="5">
    <source>
        <dbReference type="ARBA" id="ARBA00022598"/>
    </source>
</evidence>
<dbReference type="Proteomes" id="UP000031978">
    <property type="component" value="Unassembled WGS sequence"/>
</dbReference>
<dbReference type="PANTHER" id="PTHR10520">
    <property type="entry name" value="TRIFUNCTIONAL PURINE BIOSYNTHETIC PROTEIN ADENOSINE-3-RELATED"/>
    <property type="match status" value="1"/>
</dbReference>
<evidence type="ECO:0000256" key="11">
    <source>
        <dbReference type="ARBA" id="ARBA00049057"/>
    </source>
</evidence>
<evidence type="ECO:0000256" key="9">
    <source>
        <dbReference type="ARBA" id="ARBA00032931"/>
    </source>
</evidence>
<keyword evidence="5 12" id="KW-0436">Ligase</keyword>
<keyword evidence="6 12" id="KW-0547">Nucleotide-binding</keyword>
<organism evidence="15 16">
    <name type="scientific">Bacillus pumilus</name>
    <name type="common">Bacillus mesentericus</name>
    <dbReference type="NCBI Taxonomy" id="1408"/>
    <lineage>
        <taxon>Bacteria</taxon>
        <taxon>Bacillati</taxon>
        <taxon>Bacillota</taxon>
        <taxon>Bacilli</taxon>
        <taxon>Bacillales</taxon>
        <taxon>Bacillaceae</taxon>
        <taxon>Bacillus</taxon>
    </lineage>
</organism>